<dbReference type="EMBL" id="LDTB01000025">
    <property type="protein sequence ID" value="KTT72639.1"/>
    <property type="molecule type" value="Genomic_DNA"/>
</dbReference>
<accession>A0A147I3R4</accession>
<protein>
    <submittedName>
        <fullName evidence="2">Uncharacterized protein</fullName>
    </submittedName>
</protein>
<evidence type="ECO:0000313" key="3">
    <source>
        <dbReference type="Proteomes" id="UP000074310"/>
    </source>
</evidence>
<feature type="transmembrane region" description="Helical" evidence="1">
    <location>
        <begin position="28"/>
        <end position="50"/>
    </location>
</feature>
<comment type="caution">
    <text evidence="2">The sequence shown here is derived from an EMBL/GenBank/DDBJ whole genome shotgun (WGS) entry which is preliminary data.</text>
</comment>
<organism evidence="2 3">
    <name type="scientific">Sphingomonas endophytica</name>
    <dbReference type="NCBI Taxonomy" id="869719"/>
    <lineage>
        <taxon>Bacteria</taxon>
        <taxon>Pseudomonadati</taxon>
        <taxon>Pseudomonadota</taxon>
        <taxon>Alphaproteobacteria</taxon>
        <taxon>Sphingomonadales</taxon>
        <taxon>Sphingomonadaceae</taxon>
        <taxon>Sphingomonas</taxon>
    </lineage>
</organism>
<keyword evidence="3" id="KW-1185">Reference proteome</keyword>
<keyword evidence="1" id="KW-1133">Transmembrane helix</keyword>
<keyword evidence="1" id="KW-0812">Transmembrane</keyword>
<dbReference type="PATRIC" id="fig|869719.3.peg.1395"/>
<gene>
    <name evidence="2" type="ORF">NS334_08580</name>
</gene>
<keyword evidence="1" id="KW-0472">Membrane</keyword>
<evidence type="ECO:0000256" key="1">
    <source>
        <dbReference type="SAM" id="Phobius"/>
    </source>
</evidence>
<dbReference type="AlphaFoldDB" id="A0A147I3R4"/>
<proteinExistence type="predicted"/>
<sequence length="63" mass="7237">MTTIALPRPTISAQRLRRARRFHHLHRISMWSVAGFFLPLPFIQIGHWLFGWDSVNVIVGGLG</sequence>
<evidence type="ECO:0000313" key="2">
    <source>
        <dbReference type="EMBL" id="KTT72639.1"/>
    </source>
</evidence>
<dbReference type="Proteomes" id="UP000074310">
    <property type="component" value="Unassembled WGS sequence"/>
</dbReference>
<name>A0A147I3R4_9SPHN</name>
<reference evidence="2 3" key="1">
    <citation type="journal article" date="2016" name="Front. Microbiol.">
        <title>Genomic Resource of Rice Seed Associated Bacteria.</title>
        <authorList>
            <person name="Midha S."/>
            <person name="Bansal K."/>
            <person name="Sharma S."/>
            <person name="Kumar N."/>
            <person name="Patil P.P."/>
            <person name="Chaudhry V."/>
            <person name="Patil P.B."/>
        </authorList>
    </citation>
    <scope>NUCLEOTIDE SEQUENCE [LARGE SCALE GENOMIC DNA]</scope>
    <source>
        <strain evidence="2 3">NS334</strain>
    </source>
</reference>